<keyword evidence="2" id="KW-1185">Reference proteome</keyword>
<name>A0ACC2KCY6_PERAE</name>
<gene>
    <name evidence="1" type="ORF">MRB53_015200</name>
</gene>
<dbReference type="EMBL" id="CM056812">
    <property type="protein sequence ID" value="KAJ8619014.1"/>
    <property type="molecule type" value="Genomic_DNA"/>
</dbReference>
<sequence length="198" mass="21032">MAQPKPEPGKGRGPLVGSKNKPKPPIYITPEPDSTMQSTAIEIPPGGDIVKGVADFAFYRCIGIGIFSCSGAIANVSFIDFASSHAHASTFTLNGRFEILSLSATFLTCPIPPPSSLPSSSGSPMKLPITITLAGYNGQMASEEAKDTNPNVDGTNACCGDDGLRRPSFEHHELPTSFNENALDVQYHCYDARSGHQF</sequence>
<organism evidence="1 2">
    <name type="scientific">Persea americana</name>
    <name type="common">Avocado</name>
    <dbReference type="NCBI Taxonomy" id="3435"/>
    <lineage>
        <taxon>Eukaryota</taxon>
        <taxon>Viridiplantae</taxon>
        <taxon>Streptophyta</taxon>
        <taxon>Embryophyta</taxon>
        <taxon>Tracheophyta</taxon>
        <taxon>Spermatophyta</taxon>
        <taxon>Magnoliopsida</taxon>
        <taxon>Magnoliidae</taxon>
        <taxon>Laurales</taxon>
        <taxon>Lauraceae</taxon>
        <taxon>Persea</taxon>
    </lineage>
</organism>
<dbReference type="Proteomes" id="UP001234297">
    <property type="component" value="Chromosome 4"/>
</dbReference>
<protein>
    <submittedName>
        <fullName evidence="1">Uncharacterized protein</fullName>
    </submittedName>
</protein>
<reference evidence="1 2" key="1">
    <citation type="journal article" date="2022" name="Hortic Res">
        <title>A haplotype resolved chromosomal level avocado genome allows analysis of novel avocado genes.</title>
        <authorList>
            <person name="Nath O."/>
            <person name="Fletcher S.J."/>
            <person name="Hayward A."/>
            <person name="Shaw L.M."/>
            <person name="Masouleh A.K."/>
            <person name="Furtado A."/>
            <person name="Henry R.J."/>
            <person name="Mitter N."/>
        </authorList>
    </citation>
    <scope>NUCLEOTIDE SEQUENCE [LARGE SCALE GENOMIC DNA]</scope>
    <source>
        <strain evidence="2">cv. Hass</strain>
    </source>
</reference>
<comment type="caution">
    <text evidence="1">The sequence shown here is derived from an EMBL/GenBank/DDBJ whole genome shotgun (WGS) entry which is preliminary data.</text>
</comment>
<proteinExistence type="predicted"/>
<accession>A0ACC2KCY6</accession>
<evidence type="ECO:0000313" key="2">
    <source>
        <dbReference type="Proteomes" id="UP001234297"/>
    </source>
</evidence>
<evidence type="ECO:0000313" key="1">
    <source>
        <dbReference type="EMBL" id="KAJ8619014.1"/>
    </source>
</evidence>